<protein>
    <submittedName>
        <fullName evidence="3">Uncharacterized protein</fullName>
    </submittedName>
</protein>
<feature type="transmembrane region" description="Helical" evidence="2">
    <location>
        <begin position="145"/>
        <end position="170"/>
    </location>
</feature>
<evidence type="ECO:0000256" key="1">
    <source>
        <dbReference type="SAM" id="MobiDB-lite"/>
    </source>
</evidence>
<gene>
    <name evidence="3" type="ORF">BKA15_006523</name>
</gene>
<feature type="compositionally biased region" description="Pro residues" evidence="1">
    <location>
        <begin position="312"/>
        <end position="322"/>
    </location>
</feature>
<feature type="region of interest" description="Disordered" evidence="1">
    <location>
        <begin position="303"/>
        <end position="322"/>
    </location>
</feature>
<keyword evidence="2" id="KW-0472">Membrane</keyword>
<keyword evidence="2" id="KW-0812">Transmembrane</keyword>
<feature type="transmembrane region" description="Helical" evidence="2">
    <location>
        <begin position="107"/>
        <end position="125"/>
    </location>
</feature>
<dbReference type="Proteomes" id="UP000569914">
    <property type="component" value="Unassembled WGS sequence"/>
</dbReference>
<dbReference type="InterPro" id="IPR009339">
    <property type="entry name" value="DUF998"/>
</dbReference>
<feature type="transmembrane region" description="Helical" evidence="2">
    <location>
        <begin position="182"/>
        <end position="208"/>
    </location>
</feature>
<sequence length="322" mass="33901">MSNASKASRSARSKQSRSKFSQSSLRTQTWVTVGALLAIPPMVIAHLTGAATINPVFAPVSDYVWIPGGYLMVWFSASLLAGCGVILAHRVHRAAKLWPELRGRLRWVVGLLISFAVGLFISGVLPTDLPEAVSPTVSSMIHRIGAGWALLALPAAGLVLARSAPAVVLAGYPGKLTTVASWLLYGVLAALVVHFAMFLITGTGLPAFGLFERIGFGVLIQNLILLGFAFGNQTAAELNAAAAAAEERLISANGGLVTGPLMKVAGAMASRDHRAELTEHVGERFDPVRDQIGDARRVLDHAADDQAVAAPRRPPIAGPQGR</sequence>
<proteinExistence type="predicted"/>
<evidence type="ECO:0000313" key="4">
    <source>
        <dbReference type="Proteomes" id="UP000569914"/>
    </source>
</evidence>
<evidence type="ECO:0000256" key="2">
    <source>
        <dbReference type="SAM" id="Phobius"/>
    </source>
</evidence>
<name>A0A7Y9LCU0_9ACTN</name>
<organism evidence="3 4">
    <name type="scientific">Microlunatus parietis</name>
    <dbReference type="NCBI Taxonomy" id="682979"/>
    <lineage>
        <taxon>Bacteria</taxon>
        <taxon>Bacillati</taxon>
        <taxon>Actinomycetota</taxon>
        <taxon>Actinomycetes</taxon>
        <taxon>Propionibacteriales</taxon>
        <taxon>Propionibacteriaceae</taxon>
        <taxon>Microlunatus</taxon>
    </lineage>
</organism>
<feature type="transmembrane region" description="Helical" evidence="2">
    <location>
        <begin position="214"/>
        <end position="231"/>
    </location>
</feature>
<keyword evidence="2" id="KW-1133">Transmembrane helix</keyword>
<dbReference type="EMBL" id="JACCBU010000001">
    <property type="protein sequence ID" value="NYE75194.1"/>
    <property type="molecule type" value="Genomic_DNA"/>
</dbReference>
<evidence type="ECO:0000313" key="3">
    <source>
        <dbReference type="EMBL" id="NYE75194.1"/>
    </source>
</evidence>
<accession>A0A7Y9LCU0</accession>
<dbReference type="Pfam" id="PF06197">
    <property type="entry name" value="DUF998"/>
    <property type="match status" value="1"/>
</dbReference>
<keyword evidence="4" id="KW-1185">Reference proteome</keyword>
<dbReference type="AlphaFoldDB" id="A0A7Y9LCU0"/>
<reference evidence="3 4" key="1">
    <citation type="submission" date="2020-07" db="EMBL/GenBank/DDBJ databases">
        <title>Sequencing the genomes of 1000 actinobacteria strains.</title>
        <authorList>
            <person name="Klenk H.-P."/>
        </authorList>
    </citation>
    <scope>NUCLEOTIDE SEQUENCE [LARGE SCALE GENOMIC DNA]</scope>
    <source>
        <strain evidence="3 4">DSM 22083</strain>
    </source>
</reference>
<feature type="transmembrane region" description="Helical" evidence="2">
    <location>
        <begin position="69"/>
        <end position="87"/>
    </location>
</feature>
<feature type="region of interest" description="Disordered" evidence="1">
    <location>
        <begin position="1"/>
        <end position="21"/>
    </location>
</feature>
<comment type="caution">
    <text evidence="3">The sequence shown here is derived from an EMBL/GenBank/DDBJ whole genome shotgun (WGS) entry which is preliminary data.</text>
</comment>